<dbReference type="PRINTS" id="PR00455">
    <property type="entry name" value="HTHTETR"/>
</dbReference>
<dbReference type="Pfam" id="PF00440">
    <property type="entry name" value="TetR_N"/>
    <property type="match status" value="1"/>
</dbReference>
<dbReference type="Proteomes" id="UP000217720">
    <property type="component" value="Unassembled WGS sequence"/>
</dbReference>
<evidence type="ECO:0000259" key="5">
    <source>
        <dbReference type="PROSITE" id="PS50977"/>
    </source>
</evidence>
<organism evidence="6 7">
    <name type="scientific">Brevibacterium aurantiacum</name>
    <dbReference type="NCBI Taxonomy" id="273384"/>
    <lineage>
        <taxon>Bacteria</taxon>
        <taxon>Bacillati</taxon>
        <taxon>Actinomycetota</taxon>
        <taxon>Actinomycetes</taxon>
        <taxon>Micrococcales</taxon>
        <taxon>Brevibacteriaceae</taxon>
        <taxon>Brevibacterium</taxon>
    </lineage>
</organism>
<gene>
    <name evidence="6" type="ORF">CIK62_18260</name>
</gene>
<dbReference type="InterPro" id="IPR041479">
    <property type="entry name" value="TetR_CgmR_C"/>
</dbReference>
<dbReference type="GO" id="GO:0000976">
    <property type="term" value="F:transcription cis-regulatory region binding"/>
    <property type="evidence" value="ECO:0007669"/>
    <property type="project" value="TreeGrafter"/>
</dbReference>
<accession>A0A2A3ZAH2</accession>
<reference evidence="6 7" key="1">
    <citation type="journal article" date="2017" name="Elife">
        <title>Extensive horizontal gene transfer in cheese-associated bacteria.</title>
        <authorList>
            <person name="Bonham K.S."/>
            <person name="Wolfe B.E."/>
            <person name="Dutton R.J."/>
        </authorList>
    </citation>
    <scope>NUCLEOTIDE SEQUENCE [LARGE SCALE GENOMIC DNA]</scope>
    <source>
        <strain evidence="6 7">900_6</strain>
    </source>
</reference>
<evidence type="ECO:0000256" key="4">
    <source>
        <dbReference type="PROSITE-ProRule" id="PRU00335"/>
    </source>
</evidence>
<evidence type="ECO:0000313" key="6">
    <source>
        <dbReference type="EMBL" id="PCC48497.1"/>
    </source>
</evidence>
<dbReference type="RefSeq" id="WP_096161369.1">
    <property type="nucleotide sequence ID" value="NZ_JABUYC010000029.1"/>
</dbReference>
<keyword evidence="1" id="KW-0805">Transcription regulation</keyword>
<dbReference type="SUPFAM" id="SSF46689">
    <property type="entry name" value="Homeodomain-like"/>
    <property type="match status" value="1"/>
</dbReference>
<keyword evidence="2 4" id="KW-0238">DNA-binding</keyword>
<evidence type="ECO:0000256" key="2">
    <source>
        <dbReference type="ARBA" id="ARBA00023125"/>
    </source>
</evidence>
<proteinExistence type="predicted"/>
<dbReference type="InterPro" id="IPR050109">
    <property type="entry name" value="HTH-type_TetR-like_transc_reg"/>
</dbReference>
<dbReference type="Pfam" id="PF17937">
    <property type="entry name" value="TetR_C_28"/>
    <property type="match status" value="1"/>
</dbReference>
<dbReference type="PANTHER" id="PTHR30055">
    <property type="entry name" value="HTH-TYPE TRANSCRIPTIONAL REGULATOR RUTR"/>
    <property type="match status" value="1"/>
</dbReference>
<dbReference type="AlphaFoldDB" id="A0A2A3ZAH2"/>
<evidence type="ECO:0000313" key="7">
    <source>
        <dbReference type="Proteomes" id="UP000217720"/>
    </source>
</evidence>
<name>A0A2A3ZAH2_BREAU</name>
<dbReference type="InterPro" id="IPR009057">
    <property type="entry name" value="Homeodomain-like_sf"/>
</dbReference>
<dbReference type="EMBL" id="NRGO01000048">
    <property type="protein sequence ID" value="PCC48497.1"/>
    <property type="molecule type" value="Genomic_DNA"/>
</dbReference>
<dbReference type="PROSITE" id="PS50977">
    <property type="entry name" value="HTH_TETR_2"/>
    <property type="match status" value="1"/>
</dbReference>
<sequence>MQDTEHTATRDKERTRKALIDAATQLIAEHGAGVSLADIAARAGVSKGALTHHFTSRSALEDAILSDGAQRFWNEVHAHVDLSENRPGKLLRGYIRALTSNSDVMWEICSPTFLILVIGGERPVQKFLEKDAHAWREAFAADGIEPATSLMLRFAAEGLATATDTPYLTATELKSARERLLEMTEPTQNL</sequence>
<dbReference type="Gene3D" id="1.10.357.10">
    <property type="entry name" value="Tetracycline Repressor, domain 2"/>
    <property type="match status" value="1"/>
</dbReference>
<evidence type="ECO:0000256" key="3">
    <source>
        <dbReference type="ARBA" id="ARBA00023163"/>
    </source>
</evidence>
<protein>
    <recommendedName>
        <fullName evidence="5">HTH tetR-type domain-containing protein</fullName>
    </recommendedName>
</protein>
<dbReference type="PANTHER" id="PTHR30055:SF234">
    <property type="entry name" value="HTH-TYPE TRANSCRIPTIONAL REGULATOR BETI"/>
    <property type="match status" value="1"/>
</dbReference>
<dbReference type="InterPro" id="IPR001647">
    <property type="entry name" value="HTH_TetR"/>
</dbReference>
<dbReference type="GO" id="GO:0003700">
    <property type="term" value="F:DNA-binding transcription factor activity"/>
    <property type="evidence" value="ECO:0007669"/>
    <property type="project" value="TreeGrafter"/>
</dbReference>
<comment type="caution">
    <text evidence="6">The sequence shown here is derived from an EMBL/GenBank/DDBJ whole genome shotgun (WGS) entry which is preliminary data.</text>
</comment>
<feature type="domain" description="HTH tetR-type" evidence="5">
    <location>
        <begin position="13"/>
        <end position="72"/>
    </location>
</feature>
<feature type="DNA-binding region" description="H-T-H motif" evidence="4">
    <location>
        <begin position="35"/>
        <end position="54"/>
    </location>
</feature>
<evidence type="ECO:0000256" key="1">
    <source>
        <dbReference type="ARBA" id="ARBA00023015"/>
    </source>
</evidence>
<keyword evidence="3" id="KW-0804">Transcription</keyword>